<dbReference type="PANTHER" id="PTHR24322">
    <property type="entry name" value="PKSB"/>
    <property type="match status" value="1"/>
</dbReference>
<dbReference type="HOGENOM" id="CLU_010194_5_1_1"/>
<dbReference type="AlphaFoldDB" id="H2AP19"/>
<dbReference type="Pfam" id="PF00106">
    <property type="entry name" value="adh_short"/>
    <property type="match status" value="1"/>
</dbReference>
<keyword evidence="5" id="KW-1185">Reference proteome</keyword>
<dbReference type="KEGG" id="kaf:KAFR_0A06840"/>
<dbReference type="STRING" id="1071382.H2AP19"/>
<dbReference type="EMBL" id="HE650821">
    <property type="protein sequence ID" value="CCF56119.1"/>
    <property type="molecule type" value="Genomic_DNA"/>
</dbReference>
<dbReference type="SUPFAM" id="SSF51735">
    <property type="entry name" value="NAD(P)-binding Rossmann-fold domains"/>
    <property type="match status" value="1"/>
</dbReference>
<dbReference type="InterPro" id="IPR002347">
    <property type="entry name" value="SDR_fam"/>
</dbReference>
<gene>
    <name evidence="4" type="primary">KAFR0A06840</name>
    <name evidence="4" type="ORF">KAFR_0A06840</name>
</gene>
<dbReference type="InterPro" id="IPR036291">
    <property type="entry name" value="NAD(P)-bd_dom_sf"/>
</dbReference>
<dbReference type="RefSeq" id="XP_003955254.1">
    <property type="nucleotide sequence ID" value="XM_003955205.1"/>
</dbReference>
<dbReference type="GeneID" id="13886275"/>
<dbReference type="PRINTS" id="PR00081">
    <property type="entry name" value="GDHRDH"/>
</dbReference>
<dbReference type="OrthoDB" id="10253736at2759"/>
<dbReference type="PRINTS" id="PR00080">
    <property type="entry name" value="SDRFAMILY"/>
</dbReference>
<dbReference type="eggNOG" id="KOG1201">
    <property type="taxonomic scope" value="Eukaryota"/>
</dbReference>
<evidence type="ECO:0000256" key="2">
    <source>
        <dbReference type="ARBA" id="ARBA00023002"/>
    </source>
</evidence>
<protein>
    <submittedName>
        <fullName evidence="4">Uncharacterized protein</fullName>
    </submittedName>
</protein>
<organism evidence="4 5">
    <name type="scientific">Kazachstania africana (strain ATCC 22294 / BCRC 22015 / CBS 2517 / CECT 1963 / NBRC 1671 / NRRL Y-8276)</name>
    <name type="common">Yeast</name>
    <name type="synonym">Kluyveromyces africanus</name>
    <dbReference type="NCBI Taxonomy" id="1071382"/>
    <lineage>
        <taxon>Eukaryota</taxon>
        <taxon>Fungi</taxon>
        <taxon>Dikarya</taxon>
        <taxon>Ascomycota</taxon>
        <taxon>Saccharomycotina</taxon>
        <taxon>Saccharomycetes</taxon>
        <taxon>Saccharomycetales</taxon>
        <taxon>Saccharomycetaceae</taxon>
        <taxon>Kazachstania</taxon>
    </lineage>
</organism>
<accession>H2AP19</accession>
<sequence>MNCISPNVFQCPASELRRTVTKYTNEYLSFYGRATMSISRRAFNENSIVLVTGGSDGLGLEIVTQLVHKNIMKIIVIDVSPPKIPFSEDKIEFYKCDITNLNAIKRIHNDVKEKFGHISVLVNNAGITKIKSLKNSSYDEIERVIKVNYIGAYYIMQTFVPDMILNRHGYIINIASILGTVTPARLTTYGASKAGLISLHNSVTEIIRASFPNDSSIQTLLVCPGKLSTNMFADVYTPSKILAPDINATTLAKNIVDTVSDDTKMSTLKTPYYTNIVPIFRRQLGWPYLWLLKKISSMDEVTAI</sequence>
<evidence type="ECO:0000313" key="4">
    <source>
        <dbReference type="EMBL" id="CCF56119.1"/>
    </source>
</evidence>
<comment type="similarity">
    <text evidence="1 3">Belongs to the short-chain dehydrogenases/reductases (SDR) family.</text>
</comment>
<dbReference type="Proteomes" id="UP000005220">
    <property type="component" value="Chromosome 1"/>
</dbReference>
<evidence type="ECO:0000256" key="3">
    <source>
        <dbReference type="RuleBase" id="RU000363"/>
    </source>
</evidence>
<proteinExistence type="inferred from homology"/>
<dbReference type="Gene3D" id="3.40.50.720">
    <property type="entry name" value="NAD(P)-binding Rossmann-like Domain"/>
    <property type="match status" value="1"/>
</dbReference>
<dbReference type="PANTHER" id="PTHR24322:SF736">
    <property type="entry name" value="RETINOL DEHYDROGENASE 10"/>
    <property type="match status" value="1"/>
</dbReference>
<name>H2AP19_KAZAF</name>
<reference evidence="4 5" key="1">
    <citation type="journal article" date="2011" name="Proc. Natl. Acad. Sci. U.S.A.">
        <title>Evolutionary erosion of yeast sex chromosomes by mating-type switching accidents.</title>
        <authorList>
            <person name="Gordon J.L."/>
            <person name="Armisen D."/>
            <person name="Proux-Wera E."/>
            <person name="Oheigeartaigh S.S."/>
            <person name="Byrne K.P."/>
            <person name="Wolfe K.H."/>
        </authorList>
    </citation>
    <scope>NUCLEOTIDE SEQUENCE [LARGE SCALE GENOMIC DNA]</scope>
    <source>
        <strain evidence="5">ATCC 22294 / BCRC 22015 / CBS 2517 / CECT 1963 / NBRC 1671 / NRRL Y-8276</strain>
    </source>
</reference>
<evidence type="ECO:0000313" key="5">
    <source>
        <dbReference type="Proteomes" id="UP000005220"/>
    </source>
</evidence>
<evidence type="ECO:0000256" key="1">
    <source>
        <dbReference type="ARBA" id="ARBA00006484"/>
    </source>
</evidence>
<dbReference type="InParanoid" id="H2AP19"/>
<dbReference type="FunCoup" id="H2AP19">
    <property type="interactions" value="547"/>
</dbReference>
<keyword evidence="2" id="KW-0560">Oxidoreductase</keyword>
<dbReference type="GO" id="GO:0016616">
    <property type="term" value="F:oxidoreductase activity, acting on the CH-OH group of donors, NAD or NADP as acceptor"/>
    <property type="evidence" value="ECO:0007669"/>
    <property type="project" value="TreeGrafter"/>
</dbReference>